<dbReference type="Pfam" id="PF06427">
    <property type="entry name" value="UDP-g_GGTase"/>
    <property type="match status" value="1"/>
</dbReference>
<sequence length="355" mass="38971">VVSGIKHSRDFEAEDFKLLAKIEAEERYENVANKAVELIKKGNKDLDSQRISNLVYKASSIVVAAAAEASHKAAQSNEKFGRLSPEHLNSLQRKYCGFSVGNPSTATFHFVAVVDPVTDVAQKLSALLNVVSSMDGVAIDVVLSPNAEAEEKAPLARFYRYLLKSELEFDKDGNVIEPVADFKDVPVDPLLTLGTDVPGAWLVFPTRSVHDLDNIRLSSLNGEAKRVGVKAEFVLENILVEGHARDSKTQGPPRGLQFTLGTESNPYIVDTITMANLGYLQLKANPGVWDLRLRAGKSKELYDIESVGDSYRLQRRKGLENKLLGEEGARISVTSFEGITVYPVVRKKSGKEGEN</sequence>
<dbReference type="Proteomes" id="UP001212841">
    <property type="component" value="Unassembled WGS sequence"/>
</dbReference>
<accession>A0AAD5S1N1</accession>
<dbReference type="GO" id="GO:0051082">
    <property type="term" value="F:unfolded protein binding"/>
    <property type="evidence" value="ECO:0007669"/>
    <property type="project" value="TreeGrafter"/>
</dbReference>
<keyword evidence="2" id="KW-1185">Reference proteome</keyword>
<dbReference type="GO" id="GO:0018279">
    <property type="term" value="P:protein N-linked glycosylation via asparagine"/>
    <property type="evidence" value="ECO:0007669"/>
    <property type="project" value="TreeGrafter"/>
</dbReference>
<dbReference type="AlphaFoldDB" id="A0AAD5S1N1"/>
<feature type="non-terminal residue" evidence="1">
    <location>
        <position position="1"/>
    </location>
</feature>
<dbReference type="GO" id="GO:0036503">
    <property type="term" value="P:ERAD pathway"/>
    <property type="evidence" value="ECO:0007669"/>
    <property type="project" value="TreeGrafter"/>
</dbReference>
<gene>
    <name evidence="1" type="ORF">HK097_006261</name>
</gene>
<organism evidence="1 2">
    <name type="scientific">Rhizophlyctis rosea</name>
    <dbReference type="NCBI Taxonomy" id="64517"/>
    <lineage>
        <taxon>Eukaryota</taxon>
        <taxon>Fungi</taxon>
        <taxon>Fungi incertae sedis</taxon>
        <taxon>Chytridiomycota</taxon>
        <taxon>Chytridiomycota incertae sedis</taxon>
        <taxon>Chytridiomycetes</taxon>
        <taxon>Rhizophlyctidales</taxon>
        <taxon>Rhizophlyctidaceae</taxon>
        <taxon>Rhizophlyctis</taxon>
    </lineage>
</organism>
<dbReference type="PANTHER" id="PTHR11226:SF0">
    <property type="entry name" value="UDP-GLUCOSE:GLYCOPROTEIN GLUCOSYLTRANSFERASE"/>
    <property type="match status" value="1"/>
</dbReference>
<dbReference type="PANTHER" id="PTHR11226">
    <property type="entry name" value="UDP-GLUCOSE GLYCOPROTEIN:GLUCOSYLTRANSFERASE"/>
    <property type="match status" value="1"/>
</dbReference>
<dbReference type="EMBL" id="JADGJD010002938">
    <property type="protein sequence ID" value="KAJ3026981.1"/>
    <property type="molecule type" value="Genomic_DNA"/>
</dbReference>
<proteinExistence type="predicted"/>
<evidence type="ECO:0000313" key="2">
    <source>
        <dbReference type="Proteomes" id="UP001212841"/>
    </source>
</evidence>
<reference evidence="1" key="1">
    <citation type="submission" date="2020-05" db="EMBL/GenBank/DDBJ databases">
        <title>Phylogenomic resolution of chytrid fungi.</title>
        <authorList>
            <person name="Stajich J.E."/>
            <person name="Amses K."/>
            <person name="Simmons R."/>
            <person name="Seto K."/>
            <person name="Myers J."/>
            <person name="Bonds A."/>
            <person name="Quandt C.A."/>
            <person name="Barry K."/>
            <person name="Liu P."/>
            <person name="Grigoriev I."/>
            <person name="Longcore J.E."/>
            <person name="James T.Y."/>
        </authorList>
    </citation>
    <scope>NUCLEOTIDE SEQUENCE</scope>
    <source>
        <strain evidence="1">JEL0318</strain>
    </source>
</reference>
<dbReference type="InterPro" id="IPR009448">
    <property type="entry name" value="UDP-g_GGtrans"/>
</dbReference>
<feature type="non-terminal residue" evidence="1">
    <location>
        <position position="355"/>
    </location>
</feature>
<dbReference type="GO" id="GO:0005783">
    <property type="term" value="C:endoplasmic reticulum"/>
    <property type="evidence" value="ECO:0007669"/>
    <property type="project" value="TreeGrafter"/>
</dbReference>
<protein>
    <submittedName>
        <fullName evidence="1">Uncharacterized protein</fullName>
    </submittedName>
</protein>
<name>A0AAD5S1N1_9FUNG</name>
<comment type="caution">
    <text evidence="1">The sequence shown here is derived from an EMBL/GenBank/DDBJ whole genome shotgun (WGS) entry which is preliminary data.</text>
</comment>
<dbReference type="GO" id="GO:0003980">
    <property type="term" value="F:UDP-glucose:glycoprotein glucosyltransferase activity"/>
    <property type="evidence" value="ECO:0007669"/>
    <property type="project" value="InterPro"/>
</dbReference>
<evidence type="ECO:0000313" key="1">
    <source>
        <dbReference type="EMBL" id="KAJ3026981.1"/>
    </source>
</evidence>